<keyword evidence="2" id="KW-0472">Membrane</keyword>
<evidence type="ECO:0000313" key="3">
    <source>
        <dbReference type="EMBL" id="SEJ14503.1"/>
    </source>
</evidence>
<dbReference type="Proteomes" id="UP000199223">
    <property type="component" value="Unassembled WGS sequence"/>
</dbReference>
<dbReference type="InterPro" id="IPR009937">
    <property type="entry name" value="Phage_holin_3_6"/>
</dbReference>
<keyword evidence="2" id="KW-1133">Transmembrane helix</keyword>
<dbReference type="AlphaFoldDB" id="A0A1H6WC97"/>
<keyword evidence="4" id="KW-1185">Reference proteome</keyword>
<name>A0A1H6WC97_9DEIO</name>
<gene>
    <name evidence="3" type="ORF">SAMN04488058_104126</name>
</gene>
<dbReference type="STRING" id="856736.SAMN04488058_104126"/>
<feature type="transmembrane region" description="Helical" evidence="2">
    <location>
        <begin position="41"/>
        <end position="70"/>
    </location>
</feature>
<organism evidence="3 4">
    <name type="scientific">Deinococcus reticulitermitis</name>
    <dbReference type="NCBI Taxonomy" id="856736"/>
    <lineage>
        <taxon>Bacteria</taxon>
        <taxon>Thermotogati</taxon>
        <taxon>Deinococcota</taxon>
        <taxon>Deinococci</taxon>
        <taxon>Deinococcales</taxon>
        <taxon>Deinococcaceae</taxon>
        <taxon>Deinococcus</taxon>
    </lineage>
</organism>
<accession>A0A1H6WC97</accession>
<evidence type="ECO:0000313" key="4">
    <source>
        <dbReference type="Proteomes" id="UP000199223"/>
    </source>
</evidence>
<feature type="compositionally biased region" description="Basic and acidic residues" evidence="1">
    <location>
        <begin position="238"/>
        <end position="257"/>
    </location>
</feature>
<dbReference type="EMBL" id="FNZA01000004">
    <property type="protein sequence ID" value="SEJ14503.1"/>
    <property type="molecule type" value="Genomic_DNA"/>
</dbReference>
<dbReference type="OrthoDB" id="63733at2"/>
<feature type="region of interest" description="Disordered" evidence="1">
    <location>
        <begin position="207"/>
        <end position="257"/>
    </location>
</feature>
<evidence type="ECO:0000256" key="2">
    <source>
        <dbReference type="SAM" id="Phobius"/>
    </source>
</evidence>
<feature type="transmembrane region" description="Helical" evidence="2">
    <location>
        <begin position="76"/>
        <end position="95"/>
    </location>
</feature>
<dbReference type="RefSeq" id="WP_143068321.1">
    <property type="nucleotide sequence ID" value="NZ_FNZA01000004.1"/>
</dbReference>
<reference evidence="4" key="1">
    <citation type="submission" date="2016-10" db="EMBL/GenBank/DDBJ databases">
        <authorList>
            <person name="Varghese N."/>
            <person name="Submissions S."/>
        </authorList>
    </citation>
    <scope>NUCLEOTIDE SEQUENCE [LARGE SCALE GENOMIC DNA]</scope>
    <source>
        <strain evidence="4">CGMCC 1.10218</strain>
    </source>
</reference>
<proteinExistence type="predicted"/>
<sequence length="257" mass="26120">MEERKSMGSALVDVFDAGVVLVKSEIGAVAKKVGEVAKAKGIGVVLLIAAAGPLILGLIFLILAIFYGLIRLGLGAWVAALIIALVSLAVTAGLAMMGLKKLGQEVDTGLPKRRVDMSEIEGKSSQVAVDGKLDPTKSGVPASSLRFPVPAGAGAGVSVPAGAAAATASGSADGYAKVRVEDGSTTVPVYESDPDGRAHMYGDRLNERLEGDSSHGGSHGAAVRSTAGGIPVSTTPTFREDMRREGLDVDDVPRGSS</sequence>
<dbReference type="Pfam" id="PF07332">
    <property type="entry name" value="Phage_holin_3_6"/>
    <property type="match status" value="1"/>
</dbReference>
<protein>
    <submittedName>
        <fullName evidence="3">Putative Holin-X, holin superfamily III</fullName>
    </submittedName>
</protein>
<evidence type="ECO:0000256" key="1">
    <source>
        <dbReference type="SAM" id="MobiDB-lite"/>
    </source>
</evidence>
<keyword evidence="2" id="KW-0812">Transmembrane</keyword>